<dbReference type="Proteomes" id="UP000000270">
    <property type="component" value="Chromosome"/>
</dbReference>
<reference evidence="2" key="2">
    <citation type="submission" date="2007-04" db="EMBL/GenBank/DDBJ databases">
        <title>Complete genome sequence of the nitrogen-fixing bacterium Azorhizobium caulinodans ORS571.</title>
        <authorList>
            <person name="Lee K.B."/>
            <person name="Backer P.D."/>
            <person name="Aono T."/>
            <person name="Liu C.T."/>
            <person name="Suzuki S."/>
            <person name="Suzuki T."/>
            <person name="Kaneko T."/>
            <person name="Yamada M."/>
            <person name="Tabata S."/>
            <person name="Kupfer D.M."/>
            <person name="Najar F.Z."/>
            <person name="Wiley G.B."/>
            <person name="Roe B."/>
            <person name="Binnewies T."/>
            <person name="Ussery D."/>
            <person name="Vereecke D."/>
            <person name="Gevers D."/>
            <person name="Holsters M."/>
            <person name="Oyaizu H."/>
        </authorList>
    </citation>
    <scope>NUCLEOTIDE SEQUENCE [LARGE SCALE GENOMIC DNA]</scope>
    <source>
        <strain evidence="2">ATCC 43989 / DSM 5975 / JCM 20966 / LMG 6465 / NBRC 14845 / NCIMB 13405 / ORS 571</strain>
    </source>
</reference>
<dbReference type="AlphaFoldDB" id="A8IPF2"/>
<evidence type="ECO:0000313" key="1">
    <source>
        <dbReference type="EMBL" id="BAF86612.1"/>
    </source>
</evidence>
<proteinExistence type="predicted"/>
<reference evidence="1 2" key="1">
    <citation type="journal article" date="2007" name="Appl. Environ. Microbiol.">
        <title>Rhizobial factors required for stem nodule maturation and maintenance in Sesbania rostrata-Azorhizobium caulinodans ORS571 symbiosis.</title>
        <authorList>
            <person name="Suzuki S."/>
            <person name="Aono T."/>
            <person name="Lee KB."/>
            <person name="Suzuki T."/>
            <person name="Liu CT."/>
            <person name="Miwa H."/>
            <person name="Wakao S."/>
            <person name="Iki T."/>
            <person name="Oyaizu H."/>
        </authorList>
    </citation>
    <scope>NUCLEOTIDE SEQUENCE [LARGE SCALE GENOMIC DNA]</scope>
    <source>
        <strain evidence="2">ATCC 43989 / DSM 5975 / JCM 20966 / LMG 6465 / NBRC 14845 / NCIMB 13405 / ORS 571</strain>
    </source>
</reference>
<keyword evidence="2" id="KW-1185">Reference proteome</keyword>
<evidence type="ECO:0000313" key="2">
    <source>
        <dbReference type="Proteomes" id="UP000000270"/>
    </source>
</evidence>
<reference evidence="1 2" key="4">
    <citation type="journal article" date="2009" name="Appl. Environ. Microbiol.">
        <title>Comparative genome-wide transcriptional profiling of Azorhizobium caulinodans ORS571 grown under free-living and symbiotic conditions.</title>
        <authorList>
            <person name="Tsukada S."/>
            <person name="Aono T."/>
            <person name="Akiba N."/>
            <person name="Lee KB."/>
            <person name="Liu CT."/>
            <person name="Toyazaki H."/>
            <person name="Oyaizu H."/>
        </authorList>
    </citation>
    <scope>NUCLEOTIDE SEQUENCE [LARGE SCALE GENOMIC DNA]</scope>
    <source>
        <strain evidence="2">ATCC 43989 / DSM 5975 / JCM 20966 / LMG 6465 / NBRC 14845 / NCIMB 13405 / ORS 571</strain>
    </source>
</reference>
<dbReference type="HOGENOM" id="CLU_110165_2_1_5"/>
<reference evidence="1 2" key="3">
    <citation type="journal article" date="2008" name="BMC Genomics">
        <title>The genome of the versatile nitrogen fixer Azorhizobium caulinodans ORS571.</title>
        <authorList>
            <person name="Lee KB."/>
            <person name="Backer P.D."/>
            <person name="Aono T."/>
            <person name="Liu CT."/>
            <person name="Suzuki S."/>
            <person name="Suzuki T."/>
            <person name="Kaneko T."/>
            <person name="Yamada M."/>
            <person name="Tabata S."/>
            <person name="Kupfer D.M."/>
            <person name="Najar F.Z."/>
            <person name="Wiley G.B."/>
            <person name="Roe B."/>
            <person name="Binnewies T.T."/>
            <person name="Ussery D.W."/>
            <person name="D'Haeze W."/>
            <person name="Herder J.D."/>
            <person name="Gevers D."/>
            <person name="Vereecke D."/>
            <person name="Holsters M."/>
            <person name="Oyaizu H."/>
        </authorList>
    </citation>
    <scope>NUCLEOTIDE SEQUENCE [LARGE SCALE GENOMIC DNA]</scope>
    <source>
        <strain evidence="2">ATCC 43989 / DSM 5975 / JCM 20966 / LMG 6465 / NBRC 14845 / NCIMB 13405 / ORS 571</strain>
    </source>
</reference>
<name>A8IPF2_AZOC5</name>
<protein>
    <recommendedName>
        <fullName evidence="3">Oxidoreductase molybdopterin-binding domain-containing protein</fullName>
    </recommendedName>
</protein>
<reference evidence="1 2" key="5">
    <citation type="journal article" date="2010" name="Appl. Environ. Microbiol.">
        <title>phrR-like gene praR of Azorhizobium caulinodans ORS571 is essential for symbiosis with Sesbania rostrata and is involved in expression of reb genes.</title>
        <authorList>
            <person name="Akiba N."/>
            <person name="Aono T."/>
            <person name="Toyazaki H."/>
            <person name="Sato S."/>
            <person name="Oyaizu H."/>
        </authorList>
    </citation>
    <scope>NUCLEOTIDE SEQUENCE [LARGE SCALE GENOMIC DNA]</scope>
    <source>
        <strain evidence="2">ATCC 43989 / DSM 5975 / JCM 20966 / LMG 6465 / NBRC 14845 / NCIMB 13405 / ORS 571</strain>
    </source>
</reference>
<organism evidence="1 2">
    <name type="scientific">Azorhizobium caulinodans (strain ATCC 43989 / DSM 5975 / JCM 20966 / LMG 6465 / NBRC 14845 / NCIMB 13405 / ORS 571)</name>
    <dbReference type="NCBI Taxonomy" id="438753"/>
    <lineage>
        <taxon>Bacteria</taxon>
        <taxon>Pseudomonadati</taxon>
        <taxon>Pseudomonadota</taxon>
        <taxon>Alphaproteobacteria</taxon>
        <taxon>Hyphomicrobiales</taxon>
        <taxon>Xanthobacteraceae</taxon>
        <taxon>Azorhizobium</taxon>
    </lineage>
</organism>
<reference evidence="1 2" key="6">
    <citation type="journal article" date="2011" name="Appl. Environ. Microbiol.">
        <title>Involvement of the azorhizobial chromosome partition gene (parA) in the onset of bacteroid differentiation during Sesbania rostrata stem nodule development.</title>
        <authorList>
            <person name="Liu CT."/>
            <person name="Lee KB."/>
            <person name="Wang YS."/>
            <person name="Peng MH."/>
            <person name="Lee KT."/>
            <person name="Suzuki S."/>
            <person name="Suzuki T."/>
            <person name="Oyaizu H."/>
        </authorList>
    </citation>
    <scope>NUCLEOTIDE SEQUENCE [LARGE SCALE GENOMIC DNA]</scope>
    <source>
        <strain evidence="2">ATCC 43989 / DSM 5975 / JCM 20966 / LMG 6465 / NBRC 14845 / NCIMB 13405 / ORS 571</strain>
    </source>
</reference>
<dbReference type="STRING" id="438753.AZC_0614"/>
<evidence type="ECO:0008006" key="3">
    <source>
        <dbReference type="Google" id="ProtNLM"/>
    </source>
</evidence>
<dbReference type="InterPro" id="IPR036374">
    <property type="entry name" value="OxRdtase_Mopterin-bd_sf"/>
</dbReference>
<dbReference type="SUPFAM" id="SSF56524">
    <property type="entry name" value="Oxidoreductase molybdopterin-binding domain"/>
    <property type="match status" value="1"/>
</dbReference>
<dbReference type="eggNOG" id="COG3915">
    <property type="taxonomic scope" value="Bacteria"/>
</dbReference>
<accession>A8IPF2</accession>
<dbReference type="RefSeq" id="WP_012169145.1">
    <property type="nucleotide sequence ID" value="NC_009937.1"/>
</dbReference>
<gene>
    <name evidence="1" type="ordered locus">AZC_0614</name>
</gene>
<dbReference type="EMBL" id="AP009384">
    <property type="protein sequence ID" value="BAF86612.1"/>
    <property type="molecule type" value="Genomic_DNA"/>
</dbReference>
<dbReference type="KEGG" id="azc:AZC_0614"/>
<sequence>MQAATIGFRWAVFALLLMVAAQAPALATGARLYLSVSFVTVSGLPLSDHAFDLDQLDLLPQDRIITATPWTHGPQSFTGPPLATLAGLEANRGRRVRAVRVSSWADWTVTIPASDWERLNVILATRLNGQTMRVRDKGPYWIMYPIGDTRDVDTQMYQARMMWQVKSLEFVVE</sequence>